<comment type="caution">
    <text evidence="3">The sequence shown here is derived from an EMBL/GenBank/DDBJ whole genome shotgun (WGS) entry which is preliminary data.</text>
</comment>
<dbReference type="Pfam" id="PF06823">
    <property type="entry name" value="DUF1236"/>
    <property type="match status" value="2"/>
</dbReference>
<evidence type="ECO:0008006" key="5">
    <source>
        <dbReference type="Google" id="ProtNLM"/>
    </source>
</evidence>
<evidence type="ECO:0000256" key="2">
    <source>
        <dbReference type="SAM" id="SignalP"/>
    </source>
</evidence>
<keyword evidence="4" id="KW-1185">Reference proteome</keyword>
<protein>
    <recommendedName>
        <fullName evidence="5">DUF1236 domain-containing protein</fullName>
    </recommendedName>
</protein>
<feature type="signal peptide" evidence="2">
    <location>
        <begin position="1"/>
        <end position="25"/>
    </location>
</feature>
<name>A0ABQ6CLQ0_9HYPH</name>
<feature type="compositionally biased region" description="Polar residues" evidence="1">
    <location>
        <begin position="124"/>
        <end position="140"/>
    </location>
</feature>
<feature type="compositionally biased region" description="Polar residues" evidence="1">
    <location>
        <begin position="43"/>
        <end position="67"/>
    </location>
</feature>
<dbReference type="Proteomes" id="UP001156882">
    <property type="component" value="Unassembled WGS sequence"/>
</dbReference>
<proteinExistence type="predicted"/>
<evidence type="ECO:0000256" key="1">
    <source>
        <dbReference type="SAM" id="MobiDB-lite"/>
    </source>
</evidence>
<feature type="region of interest" description="Disordered" evidence="1">
    <location>
        <begin position="33"/>
        <end position="188"/>
    </location>
</feature>
<evidence type="ECO:0000313" key="3">
    <source>
        <dbReference type="EMBL" id="GLS20557.1"/>
    </source>
</evidence>
<dbReference type="Gene3D" id="3.10.450.160">
    <property type="entry name" value="inner membrane protein cigr"/>
    <property type="match status" value="1"/>
</dbReference>
<dbReference type="EMBL" id="BSPC01000030">
    <property type="protein sequence ID" value="GLS20557.1"/>
    <property type="molecule type" value="Genomic_DNA"/>
</dbReference>
<organism evidence="3 4">
    <name type="scientific">Labrys miyagiensis</name>
    <dbReference type="NCBI Taxonomy" id="346912"/>
    <lineage>
        <taxon>Bacteria</taxon>
        <taxon>Pseudomonadati</taxon>
        <taxon>Pseudomonadota</taxon>
        <taxon>Alphaproteobacteria</taxon>
        <taxon>Hyphomicrobiales</taxon>
        <taxon>Xanthobacteraceae</taxon>
        <taxon>Labrys</taxon>
    </lineage>
</organism>
<accession>A0ABQ6CLQ0</accession>
<dbReference type="InterPro" id="IPR009642">
    <property type="entry name" value="DUF1236"/>
</dbReference>
<feature type="compositionally biased region" description="Polar residues" evidence="1">
    <location>
        <begin position="171"/>
        <end position="183"/>
    </location>
</feature>
<gene>
    <name evidence="3" type="ORF">GCM10007874_35740</name>
</gene>
<feature type="compositionally biased region" description="Polar residues" evidence="1">
    <location>
        <begin position="87"/>
        <end position="105"/>
    </location>
</feature>
<evidence type="ECO:0000313" key="4">
    <source>
        <dbReference type="Proteomes" id="UP001156882"/>
    </source>
</evidence>
<keyword evidence="2" id="KW-0732">Signal</keyword>
<feature type="compositionally biased region" description="Low complexity" evidence="1">
    <location>
        <begin position="141"/>
        <end position="154"/>
    </location>
</feature>
<reference evidence="4" key="1">
    <citation type="journal article" date="2019" name="Int. J. Syst. Evol. Microbiol.">
        <title>The Global Catalogue of Microorganisms (GCM) 10K type strain sequencing project: providing services to taxonomists for standard genome sequencing and annotation.</title>
        <authorList>
            <consortium name="The Broad Institute Genomics Platform"/>
            <consortium name="The Broad Institute Genome Sequencing Center for Infectious Disease"/>
            <person name="Wu L."/>
            <person name="Ma J."/>
        </authorList>
    </citation>
    <scope>NUCLEOTIDE SEQUENCE [LARGE SCALE GENOMIC DNA]</scope>
    <source>
        <strain evidence="4">NBRC 101365</strain>
    </source>
</reference>
<sequence>MRSKLLVTVAVAAFSTVLAAGAVFAQDELIPKRKQQQEGAPPATQQEPANKMQTPQKKLDQSQQAPATEQPKPAEQAGAPAKKPVENTEQATPANRNQADTNQAQKGCAAGQEGNCQPPKTRKTGNAQPGTTIKPKTNLGQQQPEQPAQPQKKPMTGENVQQPATPGAKPDQTQAGTAPTGNRTDVDIVGSINVPKDRASQVRDRLFRTGERSDVGVNVNINVGEALPARVRPRPLPVDIVEIVPEYRNYDYVIIRDEIVIVEPQTHRVVEIIRKRGGPAHANAANKIRLTAVQRQEILRYGREHRTSNVAPALDVESGVSVPGDVELVPMPDSIVTEVPAIQSYDFFIDQNDEVVLVDPESHSVVEVIQGD</sequence>
<feature type="chain" id="PRO_5045206574" description="DUF1236 domain-containing protein" evidence="2">
    <location>
        <begin position="26"/>
        <end position="372"/>
    </location>
</feature>